<accession>A0ABP0ZJG0</accession>
<keyword evidence="2" id="KW-1185">Reference proteome</keyword>
<dbReference type="SUPFAM" id="SSF64076">
    <property type="entry name" value="MTH938-like"/>
    <property type="match status" value="1"/>
</dbReference>
<dbReference type="PANTHER" id="PTHR21192">
    <property type="entry name" value="NUCLEAR PROTEIN E3-3"/>
    <property type="match status" value="1"/>
</dbReference>
<evidence type="ECO:0000313" key="1">
    <source>
        <dbReference type="EMBL" id="CAK9438262.1"/>
    </source>
</evidence>
<dbReference type="Gene3D" id="3.40.1230.10">
    <property type="entry name" value="MTH938-like"/>
    <property type="match status" value="1"/>
</dbReference>
<dbReference type="GeneID" id="92207696"/>
<evidence type="ECO:0008006" key="3">
    <source>
        <dbReference type="Google" id="ProtNLM"/>
    </source>
</evidence>
<dbReference type="EMBL" id="OZ022407">
    <property type="protein sequence ID" value="CAK9438262.1"/>
    <property type="molecule type" value="Genomic_DNA"/>
</dbReference>
<protein>
    <recommendedName>
        <fullName evidence="3">NADH dehydrogenase [ubiquinone] 1 alpha subcomplex assembly factor 3</fullName>
    </recommendedName>
</protein>
<proteinExistence type="predicted"/>
<evidence type="ECO:0000313" key="2">
    <source>
        <dbReference type="Proteomes" id="UP001497383"/>
    </source>
</evidence>
<organism evidence="1 2">
    <name type="scientific">Lodderomyces beijingensis</name>
    <dbReference type="NCBI Taxonomy" id="1775926"/>
    <lineage>
        <taxon>Eukaryota</taxon>
        <taxon>Fungi</taxon>
        <taxon>Dikarya</taxon>
        <taxon>Ascomycota</taxon>
        <taxon>Saccharomycotina</taxon>
        <taxon>Pichiomycetes</taxon>
        <taxon>Debaryomycetaceae</taxon>
        <taxon>Candida/Lodderomyces clade</taxon>
        <taxon>Lodderomyces</taxon>
    </lineage>
</organism>
<dbReference type="Pfam" id="PF04430">
    <property type="entry name" value="DUF498"/>
    <property type="match status" value="1"/>
</dbReference>
<name>A0ABP0ZJG0_9ASCO</name>
<dbReference type="Proteomes" id="UP001497383">
    <property type="component" value="Chromosome 3"/>
</dbReference>
<dbReference type="InterPro" id="IPR007523">
    <property type="entry name" value="NDUFAF3/AAMDC"/>
</dbReference>
<sequence length="165" mass="18111">MSLFKPSQKAQPPVNPADILTQNDILLYASKPHNYIESIKDNGFHLSNSYLITSPDAHGHVIGLCLIGSETFEVDVSGMYHVTGHVVEFDSRVLEIFAKVHPKPEIVVVGLGRESRMLSSRNRDWFSEVGISLEVSDSTNSGQIFDLLSTERPGVIGALLLPPNV</sequence>
<reference evidence="1 2" key="1">
    <citation type="submission" date="2024-03" db="EMBL/GenBank/DDBJ databases">
        <authorList>
            <person name="Brejova B."/>
        </authorList>
    </citation>
    <scope>NUCLEOTIDE SEQUENCE [LARGE SCALE GENOMIC DNA]</scope>
    <source>
        <strain evidence="1 2">CBS 14171</strain>
    </source>
</reference>
<dbReference type="InterPro" id="IPR036748">
    <property type="entry name" value="MTH938-like_sf"/>
</dbReference>
<dbReference type="RefSeq" id="XP_066829438.1">
    <property type="nucleotide sequence ID" value="XM_066972507.1"/>
</dbReference>
<gene>
    <name evidence="1" type="ORF">LODBEIA_P25000</name>
</gene>
<dbReference type="PANTHER" id="PTHR21192:SF2">
    <property type="entry name" value="NADH DEHYDROGENASE [UBIQUINONE] 1 ALPHA SUBCOMPLEX ASSEMBLY FACTOR 3"/>
    <property type="match status" value="1"/>
</dbReference>